<dbReference type="Pfam" id="PF00494">
    <property type="entry name" value="SQS_PSY"/>
    <property type="match status" value="1"/>
</dbReference>
<dbReference type="EMBL" id="HG966617">
    <property type="protein sequence ID" value="CDO61206.1"/>
    <property type="molecule type" value="Genomic_DNA"/>
</dbReference>
<dbReference type="InterPro" id="IPR008949">
    <property type="entry name" value="Isoprenoid_synthase_dom_sf"/>
</dbReference>
<evidence type="ECO:0000313" key="2">
    <source>
        <dbReference type="Proteomes" id="UP000032160"/>
    </source>
</evidence>
<dbReference type="SUPFAM" id="SSF48576">
    <property type="entry name" value="Terpenoid synthases"/>
    <property type="match status" value="1"/>
</dbReference>
<keyword evidence="2" id="KW-1185">Reference proteome</keyword>
<dbReference type="InterPro" id="IPR002060">
    <property type="entry name" value="Squ/phyt_synthse"/>
</dbReference>
<dbReference type="KEGG" id="pect:BN1012_Phect2994"/>
<dbReference type="HOGENOM" id="CLU_037269_6_1_5"/>
<proteinExistence type="predicted"/>
<name>X5MPA7_9HYPH</name>
<dbReference type="Proteomes" id="UP000032160">
    <property type="component" value="Chromosome I"/>
</dbReference>
<accession>X5MPA7</accession>
<organism evidence="1 2">
    <name type="scientific">Candidatus Phaeomarinibacter ectocarpi</name>
    <dbReference type="NCBI Taxonomy" id="1458461"/>
    <lineage>
        <taxon>Bacteria</taxon>
        <taxon>Pseudomonadati</taxon>
        <taxon>Pseudomonadota</taxon>
        <taxon>Alphaproteobacteria</taxon>
        <taxon>Hyphomicrobiales</taxon>
        <taxon>Parvibaculaceae</taxon>
        <taxon>Candidatus Phaeomarinibacter</taxon>
    </lineage>
</organism>
<dbReference type="RefSeq" id="WP_043949067.1">
    <property type="nucleotide sequence ID" value="NZ_HG966617.1"/>
</dbReference>
<reference evidence="1 2" key="1">
    <citation type="journal article" date="2014" name="Front. Genet.">
        <title>Genome and metabolic network of "Candidatus Phaeomarinobacter ectocarpi" Ec32, a new candidate genus of Alphaproteobacteria frequently associated with brown algae.</title>
        <authorList>
            <person name="Dittami S.M."/>
            <person name="Barbeyron T."/>
            <person name="Boyen C."/>
            <person name="Cambefort J."/>
            <person name="Collet G."/>
            <person name="Delage L."/>
            <person name="Gobet A."/>
            <person name="Groisillier A."/>
            <person name="Leblanc C."/>
            <person name="Michel G."/>
            <person name="Scornet D."/>
            <person name="Siegel A."/>
            <person name="Tapia J.E."/>
            <person name="Tonon T."/>
        </authorList>
    </citation>
    <scope>NUCLEOTIDE SEQUENCE [LARGE SCALE GENOMIC DNA]</scope>
    <source>
        <strain evidence="1 2">Ec32</strain>
    </source>
</reference>
<gene>
    <name evidence="1" type="ORF">BN1012_Phect2994</name>
</gene>
<dbReference type="AlphaFoldDB" id="X5MPA7"/>
<dbReference type="STRING" id="1458461.BN1012_Phect2994"/>
<sequence>MSDAETSLLPVAVSEQLRRTDSDRFLSALFAPAESRPHLFALYALDQELKRIPGLVSEPMLGAIRFQWWRDTIGSIYQGEHPGHELVPSLAAAIEAGSLPAEGFHNWLDAREDEMSELPFADLAAMESHARRAEGSIMTMAGTILGTADMADKLSGFAAAYGLVEMLKRFGSAAGNQIALLPADHIAGQEDALFSGRLTPEITRAFSDVAFRAHSLLETTRKDPTAREVLPAGLHAGLVPGYARMFTHSGFDPYRSVPEIPAYRRQISLMARAMRGRI</sequence>
<dbReference type="Gene3D" id="1.10.600.10">
    <property type="entry name" value="Farnesyl Diphosphate Synthase"/>
    <property type="match status" value="1"/>
</dbReference>
<protein>
    <submittedName>
        <fullName evidence="1">Phytoene/squalene synthetase-like protein</fullName>
    </submittedName>
</protein>
<evidence type="ECO:0000313" key="1">
    <source>
        <dbReference type="EMBL" id="CDO61206.1"/>
    </source>
</evidence>